<dbReference type="Gene3D" id="2.20.25.10">
    <property type="match status" value="1"/>
</dbReference>
<dbReference type="Gene3D" id="1.20.930.10">
    <property type="entry name" value="Conserved domain common to transcription factors TFIIS, elongin A, CRSP70"/>
    <property type="match status" value="1"/>
</dbReference>
<dbReference type="PROSITE" id="PS51319">
    <property type="entry name" value="TFIIS_N"/>
    <property type="match status" value="1"/>
</dbReference>
<dbReference type="Pfam" id="PF07500">
    <property type="entry name" value="TFIIS_M"/>
    <property type="match status" value="1"/>
</dbReference>
<dbReference type="SUPFAM" id="SSF46942">
    <property type="entry name" value="Elongation factor TFIIS domain 2"/>
    <property type="match status" value="1"/>
</dbReference>
<feature type="non-terminal residue" evidence="4">
    <location>
        <position position="1"/>
    </location>
</feature>
<feature type="domain" description="TFIIS central" evidence="3">
    <location>
        <begin position="107"/>
        <end position="216"/>
    </location>
</feature>
<comment type="caution">
    <text evidence="4">The sequence shown here is derived from an EMBL/GenBank/DDBJ whole genome shotgun (WGS) entry which is preliminary data.</text>
</comment>
<gene>
    <name evidence="4" type="primary">Tceanc</name>
    <name evidence="4" type="ORF">GTO93_0007529</name>
</gene>
<feature type="non-terminal residue" evidence="4">
    <location>
        <position position="270"/>
    </location>
</feature>
<dbReference type="InterPro" id="IPR035441">
    <property type="entry name" value="TFIIS/LEDGF_dom_sf"/>
</dbReference>
<keyword evidence="1" id="KW-0539">Nucleus</keyword>
<protein>
    <submittedName>
        <fullName evidence="4">TEANC protein</fullName>
    </submittedName>
</protein>
<evidence type="ECO:0000313" key="5">
    <source>
        <dbReference type="Proteomes" id="UP001166093"/>
    </source>
</evidence>
<dbReference type="InterPro" id="IPR035100">
    <property type="entry name" value="TF_IIS-typ"/>
</dbReference>
<organism evidence="4 5">
    <name type="scientific">Polyodon spathula</name>
    <name type="common">North American paddlefish</name>
    <name type="synonym">Squalus spathula</name>
    <dbReference type="NCBI Taxonomy" id="7913"/>
    <lineage>
        <taxon>Eukaryota</taxon>
        <taxon>Metazoa</taxon>
        <taxon>Chordata</taxon>
        <taxon>Craniata</taxon>
        <taxon>Vertebrata</taxon>
        <taxon>Euteleostomi</taxon>
        <taxon>Actinopterygii</taxon>
        <taxon>Chondrostei</taxon>
        <taxon>Acipenseriformes</taxon>
        <taxon>Polyodontidae</taxon>
        <taxon>Polyodon</taxon>
    </lineage>
</organism>
<dbReference type="Proteomes" id="UP001166093">
    <property type="component" value="Unassembled WGS sequence"/>
</dbReference>
<proteinExistence type="predicted"/>
<dbReference type="Pfam" id="PF08711">
    <property type="entry name" value="Med26"/>
    <property type="match status" value="1"/>
</dbReference>
<dbReference type="PANTHER" id="PTHR11477">
    <property type="entry name" value="TRANSCRIPTION FACTOR S-II ZINC FINGER DOMAIN-CONTAINING PROTEIN"/>
    <property type="match status" value="1"/>
</dbReference>
<evidence type="ECO:0000256" key="1">
    <source>
        <dbReference type="PROSITE-ProRule" id="PRU00649"/>
    </source>
</evidence>
<dbReference type="InterPro" id="IPR003618">
    <property type="entry name" value="TFIIS_cen_dom"/>
</dbReference>
<dbReference type="InterPro" id="IPR036575">
    <property type="entry name" value="TFIIS_cen_dom_sf"/>
</dbReference>
<dbReference type="EMBL" id="JAAWVQ010133115">
    <property type="protein sequence ID" value="MBN3284098.1"/>
    <property type="molecule type" value="Genomic_DNA"/>
</dbReference>
<reference evidence="4" key="1">
    <citation type="journal article" date="2021" name="Cell">
        <title>Tracing the genetic footprints of vertebrate landing in non-teleost ray-finned fishes.</title>
        <authorList>
            <person name="Bi X."/>
            <person name="Wang K."/>
            <person name="Yang L."/>
            <person name="Pan H."/>
            <person name="Jiang H."/>
            <person name="Wei Q."/>
            <person name="Fang M."/>
            <person name="Yu H."/>
            <person name="Zhu C."/>
            <person name="Cai Y."/>
            <person name="He Y."/>
            <person name="Gan X."/>
            <person name="Zeng H."/>
            <person name="Yu D."/>
            <person name="Zhu Y."/>
            <person name="Jiang H."/>
            <person name="Qiu Q."/>
            <person name="Yang H."/>
            <person name="Zhang Y.E."/>
            <person name="Wang W."/>
            <person name="Zhu M."/>
            <person name="He S."/>
            <person name="Zhang G."/>
        </authorList>
    </citation>
    <scope>NUCLEOTIDE SEQUENCE</scope>
    <source>
        <strain evidence="4">Pddl_001</strain>
    </source>
</reference>
<accession>A0ABS2YDW0</accession>
<sequence>KMADTKEIINHAYQIEKLLGESDYQDIKHVLNSLENIIVTLEQLQETNIIKALYRVLKTCPEASVKNKAKCLLTKWKRLYKNHCHQPTEQQERKFCMISEEKFQHDTGEICADALYKLTNKDFKTDNLSVALTPNQQSAVDTSNDTVGLKNEMEVSNLRNSKTSHLCQSLLCGQLSPKTFAEVSAMEMASNELKHLRAVYTESAINEHQLPQGLEGTKTKKLKCRCCETFDCTVTVIARGTLFLPGWVRNGNPDEEIFFWIFLFGYSLII</sequence>
<evidence type="ECO:0000259" key="2">
    <source>
        <dbReference type="PROSITE" id="PS51319"/>
    </source>
</evidence>
<keyword evidence="5" id="KW-1185">Reference proteome</keyword>
<dbReference type="PANTHER" id="PTHR11477:SF7">
    <property type="entry name" value="TRANSCRIPTION ELONGATION FACTOR A N-TERMINAL AND CENTRAL DOMAIN-CONTAINING PROTEIN"/>
    <property type="match status" value="1"/>
</dbReference>
<comment type="subcellular location">
    <subcellularLocation>
        <location evidence="1">Nucleus</location>
    </subcellularLocation>
</comment>
<evidence type="ECO:0000259" key="3">
    <source>
        <dbReference type="PROSITE" id="PS51321"/>
    </source>
</evidence>
<dbReference type="PROSITE" id="PS51321">
    <property type="entry name" value="TFIIS_CENTRAL"/>
    <property type="match status" value="1"/>
</dbReference>
<dbReference type="InterPro" id="IPR017923">
    <property type="entry name" value="TFIIS_N"/>
</dbReference>
<name>A0ABS2YDW0_POLSP</name>
<evidence type="ECO:0000313" key="4">
    <source>
        <dbReference type="EMBL" id="MBN3284098.1"/>
    </source>
</evidence>
<dbReference type="PIRSF" id="PIRSF006704">
    <property type="entry name" value="TF_IIS"/>
    <property type="match status" value="1"/>
</dbReference>
<feature type="domain" description="TFIIS N-terminal" evidence="2">
    <location>
        <begin position="7"/>
        <end position="83"/>
    </location>
</feature>
<dbReference type="Gene3D" id="1.10.472.30">
    <property type="entry name" value="Transcription elongation factor S-II, central domain"/>
    <property type="match status" value="1"/>
</dbReference>
<dbReference type="SUPFAM" id="SSF47676">
    <property type="entry name" value="Conserved domain common to transcription factors TFIIS, elongin A, CRSP70"/>
    <property type="match status" value="1"/>
</dbReference>